<feature type="domain" description="Acyltransferase 3" evidence="3">
    <location>
        <begin position="18"/>
        <end position="359"/>
    </location>
</feature>
<evidence type="ECO:0000313" key="5">
    <source>
        <dbReference type="Proteomes" id="UP001500742"/>
    </source>
</evidence>
<dbReference type="GO" id="GO:0016746">
    <property type="term" value="F:acyltransferase activity"/>
    <property type="evidence" value="ECO:0007669"/>
    <property type="project" value="UniProtKB-KW"/>
</dbReference>
<organism evidence="4 5">
    <name type="scientific">Mucilaginibacter dorajii</name>
    <dbReference type="NCBI Taxonomy" id="692994"/>
    <lineage>
        <taxon>Bacteria</taxon>
        <taxon>Pseudomonadati</taxon>
        <taxon>Bacteroidota</taxon>
        <taxon>Sphingobacteriia</taxon>
        <taxon>Sphingobacteriales</taxon>
        <taxon>Sphingobacteriaceae</taxon>
        <taxon>Mucilaginibacter</taxon>
    </lineage>
</organism>
<feature type="transmembrane region" description="Helical" evidence="2">
    <location>
        <begin position="173"/>
        <end position="191"/>
    </location>
</feature>
<keyword evidence="2" id="KW-0812">Transmembrane</keyword>
<accession>A0ABP7Q0C1</accession>
<dbReference type="PANTHER" id="PTHR23028:SF53">
    <property type="entry name" value="ACYL_TRANSF_3 DOMAIN-CONTAINING PROTEIN"/>
    <property type="match status" value="1"/>
</dbReference>
<evidence type="ECO:0000313" key="4">
    <source>
        <dbReference type="EMBL" id="GAA3974410.1"/>
    </source>
</evidence>
<keyword evidence="4" id="KW-0012">Acyltransferase</keyword>
<dbReference type="RefSeq" id="WP_259087816.1">
    <property type="nucleotide sequence ID" value="NZ_BAAAZC010000019.1"/>
</dbReference>
<feature type="transmembrane region" description="Helical" evidence="2">
    <location>
        <begin position="312"/>
        <end position="331"/>
    </location>
</feature>
<feature type="transmembrane region" description="Helical" evidence="2">
    <location>
        <begin position="246"/>
        <end position="264"/>
    </location>
</feature>
<keyword evidence="2" id="KW-1133">Transmembrane helix</keyword>
<keyword evidence="4" id="KW-0808">Transferase</keyword>
<dbReference type="EMBL" id="BAAAZC010000019">
    <property type="protein sequence ID" value="GAA3974410.1"/>
    <property type="molecule type" value="Genomic_DNA"/>
</dbReference>
<feature type="transmembrane region" description="Helical" evidence="2">
    <location>
        <begin position="94"/>
        <end position="111"/>
    </location>
</feature>
<feature type="transmembrane region" description="Helical" evidence="2">
    <location>
        <begin position="343"/>
        <end position="363"/>
    </location>
</feature>
<dbReference type="PANTHER" id="PTHR23028">
    <property type="entry name" value="ACETYLTRANSFERASE"/>
    <property type="match status" value="1"/>
</dbReference>
<keyword evidence="2" id="KW-0472">Membrane</keyword>
<evidence type="ECO:0000256" key="1">
    <source>
        <dbReference type="SAM" id="MobiDB-lite"/>
    </source>
</evidence>
<evidence type="ECO:0000256" key="2">
    <source>
        <dbReference type="SAM" id="Phobius"/>
    </source>
</evidence>
<feature type="transmembrane region" description="Helical" evidence="2">
    <location>
        <begin position="51"/>
        <end position="73"/>
    </location>
</feature>
<sequence length="407" mass="46113">MSSTETVPLNISDKHKLLGLDHLRALAITYVLLFHYQIFAHPDWVNKVGSFGWTGVDLFFVLSGFLIAGQLFAAMAKGQPIAMGEFFTKRFFRIIPPYLLILGLYVAFPLLREREQMAPLWKYLTFTVNFGLDYRQTGTFTHSWSLCVEEQFYLVLPLILWVWGYFKVGRKGIYLLVALFLAGFAIRYLNWHHLVEPASNTDHFGAIFNKYIYYPTYNRLDGLLMGVSIAGAYTFYPAVKTAINQYANYVMLAGLLILIAAYFVCTPQAAFSTTMWGYPMIALGYGLIVASIVCPGNFLYRVKSKITSQIATLSYGLYLSHKLIIHISQTLLEKAGIDKNGNLMMLCCFCACICGALVLRFAVEKPAMRIRDRVLNRRSRAKKRGIRAIPSQREGAGRGFSKRQKHG</sequence>
<reference evidence="5" key="1">
    <citation type="journal article" date="2019" name="Int. J. Syst. Evol. Microbiol.">
        <title>The Global Catalogue of Microorganisms (GCM) 10K type strain sequencing project: providing services to taxonomists for standard genome sequencing and annotation.</title>
        <authorList>
            <consortium name="The Broad Institute Genomics Platform"/>
            <consortium name="The Broad Institute Genome Sequencing Center for Infectious Disease"/>
            <person name="Wu L."/>
            <person name="Ma J."/>
        </authorList>
    </citation>
    <scope>NUCLEOTIDE SEQUENCE [LARGE SCALE GENOMIC DNA]</scope>
    <source>
        <strain evidence="5">JCM 16601</strain>
    </source>
</reference>
<name>A0ABP7Q0C1_9SPHI</name>
<dbReference type="Proteomes" id="UP001500742">
    <property type="component" value="Unassembled WGS sequence"/>
</dbReference>
<keyword evidence="5" id="KW-1185">Reference proteome</keyword>
<dbReference type="Pfam" id="PF01757">
    <property type="entry name" value="Acyl_transf_3"/>
    <property type="match status" value="1"/>
</dbReference>
<proteinExistence type="predicted"/>
<dbReference type="InterPro" id="IPR050879">
    <property type="entry name" value="Acyltransferase_3"/>
</dbReference>
<gene>
    <name evidence="4" type="ORF">GCM10022210_25910</name>
</gene>
<feature type="transmembrane region" description="Helical" evidence="2">
    <location>
        <begin position="21"/>
        <end position="39"/>
    </location>
</feature>
<feature type="transmembrane region" description="Helical" evidence="2">
    <location>
        <begin position="222"/>
        <end position="239"/>
    </location>
</feature>
<feature type="region of interest" description="Disordered" evidence="1">
    <location>
        <begin position="381"/>
        <end position="407"/>
    </location>
</feature>
<evidence type="ECO:0000259" key="3">
    <source>
        <dbReference type="Pfam" id="PF01757"/>
    </source>
</evidence>
<dbReference type="InterPro" id="IPR002656">
    <property type="entry name" value="Acyl_transf_3_dom"/>
</dbReference>
<comment type="caution">
    <text evidence="4">The sequence shown here is derived from an EMBL/GenBank/DDBJ whole genome shotgun (WGS) entry which is preliminary data.</text>
</comment>
<feature type="transmembrane region" description="Helical" evidence="2">
    <location>
        <begin position="276"/>
        <end position="300"/>
    </location>
</feature>
<protein>
    <submittedName>
        <fullName evidence="4">Acyltransferase</fullName>
    </submittedName>
</protein>